<protein>
    <submittedName>
        <fullName evidence="2">Uncharacterized protein</fullName>
    </submittedName>
</protein>
<evidence type="ECO:0000313" key="2">
    <source>
        <dbReference type="EMBL" id="WHF51111.1"/>
    </source>
</evidence>
<dbReference type="Proteomes" id="UP001241656">
    <property type="component" value="Chromosome"/>
</dbReference>
<feature type="chain" id="PRO_5047549318" evidence="1">
    <location>
        <begin position="22"/>
        <end position="141"/>
    </location>
</feature>
<keyword evidence="1" id="KW-0732">Signal</keyword>
<feature type="signal peptide" evidence="1">
    <location>
        <begin position="1"/>
        <end position="21"/>
    </location>
</feature>
<organism evidence="2 3">
    <name type="scientific">Chryseobacterium gotjawalense</name>
    <dbReference type="NCBI Taxonomy" id="3042315"/>
    <lineage>
        <taxon>Bacteria</taxon>
        <taxon>Pseudomonadati</taxon>
        <taxon>Bacteroidota</taxon>
        <taxon>Flavobacteriia</taxon>
        <taxon>Flavobacteriales</taxon>
        <taxon>Weeksellaceae</taxon>
        <taxon>Chryseobacterium group</taxon>
        <taxon>Chryseobacterium</taxon>
    </lineage>
</organism>
<proteinExistence type="predicted"/>
<sequence length="141" mass="15269">MKKIFILAASSLLLLTFSCKKNTEGNKSIIKQESGYSADLPEDSTTVPATATAGVNTDAPEYTERYVADDGSSALVTFKNTPKEKTISIRSNNKTISAPQKEAWPKGGVYGNFDITIVAKNDSVTITQEKNVIHLKKARGQ</sequence>
<evidence type="ECO:0000313" key="3">
    <source>
        <dbReference type="Proteomes" id="UP001241656"/>
    </source>
</evidence>
<dbReference type="PROSITE" id="PS51257">
    <property type="entry name" value="PROKAR_LIPOPROTEIN"/>
    <property type="match status" value="1"/>
</dbReference>
<keyword evidence="3" id="KW-1185">Reference proteome</keyword>
<reference evidence="2 3" key="1">
    <citation type="submission" date="2023-05" db="EMBL/GenBank/DDBJ databases">
        <title>Genomic insight into Chryseobacterium sp. wdc7 isolated forest soil (Gotjawal).</title>
        <authorList>
            <person name="Park S.-J."/>
        </authorList>
    </citation>
    <scope>NUCLEOTIDE SEQUENCE [LARGE SCALE GENOMIC DNA]</scope>
    <source>
        <strain evidence="3">wdc7</strain>
    </source>
</reference>
<dbReference type="EMBL" id="CP124855">
    <property type="protein sequence ID" value="WHF51111.1"/>
    <property type="molecule type" value="Genomic_DNA"/>
</dbReference>
<gene>
    <name evidence="2" type="ORF">QGN23_11815</name>
</gene>
<dbReference type="RefSeq" id="WP_282904482.1">
    <property type="nucleotide sequence ID" value="NZ_CP124855.1"/>
</dbReference>
<accession>A0ABY8RBB0</accession>
<name>A0ABY8RBB0_9FLAO</name>
<evidence type="ECO:0000256" key="1">
    <source>
        <dbReference type="SAM" id="SignalP"/>
    </source>
</evidence>